<dbReference type="PROSITE" id="PS50887">
    <property type="entry name" value="GGDEF"/>
    <property type="match status" value="1"/>
</dbReference>
<dbReference type="CDD" id="cd01949">
    <property type="entry name" value="GGDEF"/>
    <property type="match status" value="1"/>
</dbReference>
<dbReference type="Proteomes" id="UP000239549">
    <property type="component" value="Unassembled WGS sequence"/>
</dbReference>
<accession>A0A2L2X9W1</accession>
<dbReference type="GO" id="GO:0005886">
    <property type="term" value="C:plasma membrane"/>
    <property type="evidence" value="ECO:0007669"/>
    <property type="project" value="TreeGrafter"/>
</dbReference>
<dbReference type="EMBL" id="BFAV01000045">
    <property type="protein sequence ID" value="GBF32734.1"/>
    <property type="molecule type" value="Genomic_DNA"/>
</dbReference>
<dbReference type="InterPro" id="IPR050469">
    <property type="entry name" value="Diguanylate_Cyclase"/>
</dbReference>
<dbReference type="InterPro" id="IPR043128">
    <property type="entry name" value="Rev_trsase/Diguanyl_cyclase"/>
</dbReference>
<proteinExistence type="predicted"/>
<dbReference type="OrthoDB" id="9783388at2"/>
<name>A0A2L2X9W1_9FIRM</name>
<dbReference type="GO" id="GO:0043709">
    <property type="term" value="P:cell adhesion involved in single-species biofilm formation"/>
    <property type="evidence" value="ECO:0007669"/>
    <property type="project" value="TreeGrafter"/>
</dbReference>
<dbReference type="PANTHER" id="PTHR45138">
    <property type="entry name" value="REGULATORY COMPONENTS OF SENSORY TRANSDUCTION SYSTEM"/>
    <property type="match status" value="1"/>
</dbReference>
<evidence type="ECO:0000256" key="1">
    <source>
        <dbReference type="SAM" id="Phobius"/>
    </source>
</evidence>
<dbReference type="InterPro" id="IPR029787">
    <property type="entry name" value="Nucleotide_cyclase"/>
</dbReference>
<dbReference type="Pfam" id="PF00990">
    <property type="entry name" value="GGDEF"/>
    <property type="match status" value="1"/>
</dbReference>
<protein>
    <submittedName>
        <fullName evidence="3">Two-component response regulator</fullName>
    </submittedName>
</protein>
<reference evidence="4" key="1">
    <citation type="submission" date="2018-02" db="EMBL/GenBank/DDBJ databases">
        <title>Genome sequence of Desulfocucumis palustris strain NAW-5.</title>
        <authorList>
            <person name="Watanabe M."/>
            <person name="Kojima H."/>
            <person name="Fukui M."/>
        </authorList>
    </citation>
    <scope>NUCLEOTIDE SEQUENCE [LARGE SCALE GENOMIC DNA]</scope>
    <source>
        <strain evidence="4">NAW-5</strain>
    </source>
</reference>
<organism evidence="3 4">
    <name type="scientific">Desulfocucumis palustris</name>
    <dbReference type="NCBI Taxonomy" id="1898651"/>
    <lineage>
        <taxon>Bacteria</taxon>
        <taxon>Bacillati</taxon>
        <taxon>Bacillota</taxon>
        <taxon>Clostridia</taxon>
        <taxon>Eubacteriales</taxon>
        <taxon>Desulfocucumaceae</taxon>
        <taxon>Desulfocucumis</taxon>
    </lineage>
</organism>
<feature type="transmembrane region" description="Helical" evidence="1">
    <location>
        <begin position="137"/>
        <end position="155"/>
    </location>
</feature>
<dbReference type="NCBIfam" id="TIGR00254">
    <property type="entry name" value="GGDEF"/>
    <property type="match status" value="1"/>
</dbReference>
<dbReference type="FunFam" id="3.30.70.270:FF:000001">
    <property type="entry name" value="Diguanylate cyclase domain protein"/>
    <property type="match status" value="1"/>
</dbReference>
<dbReference type="SUPFAM" id="SSF55073">
    <property type="entry name" value="Nucleotide cyclase"/>
    <property type="match status" value="1"/>
</dbReference>
<dbReference type="SMART" id="SM00267">
    <property type="entry name" value="GGDEF"/>
    <property type="match status" value="1"/>
</dbReference>
<feature type="transmembrane region" description="Helical" evidence="1">
    <location>
        <begin position="115"/>
        <end position="131"/>
    </location>
</feature>
<dbReference type="RefSeq" id="WP_104371213.1">
    <property type="nucleotide sequence ID" value="NZ_BFAV01000045.1"/>
</dbReference>
<gene>
    <name evidence="3" type="ORF">DCCM_0930</name>
</gene>
<dbReference type="GO" id="GO:0052621">
    <property type="term" value="F:diguanylate cyclase activity"/>
    <property type="evidence" value="ECO:0007669"/>
    <property type="project" value="TreeGrafter"/>
</dbReference>
<feature type="transmembrane region" description="Helical" evidence="1">
    <location>
        <begin position="43"/>
        <end position="62"/>
    </location>
</feature>
<keyword evidence="1" id="KW-0472">Membrane</keyword>
<comment type="caution">
    <text evidence="3">The sequence shown here is derived from an EMBL/GenBank/DDBJ whole genome shotgun (WGS) entry which is preliminary data.</text>
</comment>
<evidence type="ECO:0000313" key="4">
    <source>
        <dbReference type="Proteomes" id="UP000239549"/>
    </source>
</evidence>
<dbReference type="AlphaFoldDB" id="A0A2L2X9W1"/>
<evidence type="ECO:0000313" key="3">
    <source>
        <dbReference type="EMBL" id="GBF32734.1"/>
    </source>
</evidence>
<dbReference type="GO" id="GO:1902201">
    <property type="term" value="P:negative regulation of bacterial-type flagellum-dependent cell motility"/>
    <property type="evidence" value="ECO:0007669"/>
    <property type="project" value="TreeGrafter"/>
</dbReference>
<feature type="transmembrane region" description="Helical" evidence="1">
    <location>
        <begin position="162"/>
        <end position="182"/>
    </location>
</feature>
<keyword evidence="1" id="KW-1133">Transmembrane helix</keyword>
<feature type="domain" description="GGDEF" evidence="2">
    <location>
        <begin position="268"/>
        <end position="404"/>
    </location>
</feature>
<dbReference type="InterPro" id="IPR000160">
    <property type="entry name" value="GGDEF_dom"/>
</dbReference>
<evidence type="ECO:0000259" key="2">
    <source>
        <dbReference type="PROSITE" id="PS50887"/>
    </source>
</evidence>
<dbReference type="Gene3D" id="3.30.70.270">
    <property type="match status" value="1"/>
</dbReference>
<feature type="transmembrane region" description="Helical" evidence="1">
    <location>
        <begin position="188"/>
        <end position="207"/>
    </location>
</feature>
<dbReference type="PANTHER" id="PTHR45138:SF9">
    <property type="entry name" value="DIGUANYLATE CYCLASE DGCM-RELATED"/>
    <property type="match status" value="1"/>
</dbReference>
<keyword evidence="4" id="KW-1185">Reference proteome</keyword>
<keyword evidence="1" id="KW-0812">Transmembrane</keyword>
<feature type="transmembrane region" description="Helical" evidence="1">
    <location>
        <begin position="74"/>
        <end position="94"/>
    </location>
</feature>
<sequence length="407" mass="46104">MEPRHFKVRFKNKFADLFPVVPGEDREIIARTLTYANIYRLRIIAWLLIAFTLILIFIQLVYTKKVHLAQALEIAPYVMLIRIILLVVSAAFLIMSGKPESPHAITRRHYFCESWFVLANLIGYAILSGLIQSAGPGIASSYLMAILVSAAFLYINLAKSFFIYTVAWSVLSIMVWCFQYNWVVAFSAFLNGSFMTVIALVVSRIIYAGRVKDFLNQKTIELQKDKLAASNKMFKRLSYLDSLTNIPNRRYFDEFFSREWKRAVRQRELLSLIMVDIDQFKMFNDTYGHQAGDDILVQVATALSNIVKRPGDLVARYGGEEFSAILPDTDIAGARRIAGRMRQVVEELNISHPRTPTGHLTISLGVACVRPCSGELPENIIEAADKALYRAKKAGGNQSNWTDLNKP</sequence>